<name>A0A1I6HV58_9EURY</name>
<accession>A0A1I6HV58</accession>
<keyword evidence="2" id="KW-1185">Reference proteome</keyword>
<dbReference type="EMBL" id="FOYS01000004">
    <property type="protein sequence ID" value="SFR58331.1"/>
    <property type="molecule type" value="Genomic_DNA"/>
</dbReference>
<proteinExistence type="predicted"/>
<gene>
    <name evidence="1" type="ORF">SAMN04488124_2498</name>
</gene>
<dbReference type="AlphaFoldDB" id="A0A1I6HV58"/>
<sequence length="42" mass="5039">MSLTTEEEEEIIDNWINISKHNINPEMTSLDSTRNYLNRYHS</sequence>
<evidence type="ECO:0000313" key="1">
    <source>
        <dbReference type="EMBL" id="SFR58331.1"/>
    </source>
</evidence>
<reference evidence="2" key="1">
    <citation type="submission" date="2016-10" db="EMBL/GenBank/DDBJ databases">
        <authorList>
            <person name="Varghese N."/>
            <person name="Submissions S."/>
        </authorList>
    </citation>
    <scope>NUCLEOTIDE SEQUENCE [LARGE SCALE GENOMIC DNA]</scope>
    <source>
        <strain evidence="2">CGMCC 1.8711</strain>
    </source>
</reference>
<protein>
    <submittedName>
        <fullName evidence="1">Uncharacterized protein</fullName>
    </submittedName>
</protein>
<dbReference type="Proteomes" id="UP000243250">
    <property type="component" value="Unassembled WGS sequence"/>
</dbReference>
<organism evidence="1 2">
    <name type="scientific">Halogeometricum limi</name>
    <dbReference type="NCBI Taxonomy" id="555875"/>
    <lineage>
        <taxon>Archaea</taxon>
        <taxon>Methanobacteriati</taxon>
        <taxon>Methanobacteriota</taxon>
        <taxon>Stenosarchaea group</taxon>
        <taxon>Halobacteria</taxon>
        <taxon>Halobacteriales</taxon>
        <taxon>Haloferacaceae</taxon>
        <taxon>Halogeometricum</taxon>
    </lineage>
</organism>
<evidence type="ECO:0000313" key="2">
    <source>
        <dbReference type="Proteomes" id="UP000243250"/>
    </source>
</evidence>